<evidence type="ECO:0000313" key="2">
    <source>
        <dbReference type="Proteomes" id="UP001501169"/>
    </source>
</evidence>
<gene>
    <name evidence="1" type="ORF">GCM10009098_14500</name>
</gene>
<dbReference type="EMBL" id="BAAAEO010000002">
    <property type="protein sequence ID" value="GAA0547982.1"/>
    <property type="molecule type" value="Genomic_DNA"/>
</dbReference>
<protein>
    <submittedName>
        <fullName evidence="1">Uncharacterized protein</fullName>
    </submittedName>
</protein>
<sequence length="63" mass="6696">MAFNYGTYFIADANRAGHYATAGTLFANAPALGQYDFKRSSAGISGNFAAACTAKWLAALRNR</sequence>
<proteinExistence type="predicted"/>
<keyword evidence="2" id="KW-1185">Reference proteome</keyword>
<comment type="caution">
    <text evidence="1">The sequence shown here is derived from an EMBL/GenBank/DDBJ whole genome shotgun (WGS) entry which is preliminary data.</text>
</comment>
<accession>A0ABN1DN84</accession>
<evidence type="ECO:0000313" key="1">
    <source>
        <dbReference type="EMBL" id="GAA0547982.1"/>
    </source>
</evidence>
<reference evidence="1 2" key="1">
    <citation type="journal article" date="2019" name="Int. J. Syst. Evol. Microbiol.">
        <title>The Global Catalogue of Microorganisms (GCM) 10K type strain sequencing project: providing services to taxonomists for standard genome sequencing and annotation.</title>
        <authorList>
            <consortium name="The Broad Institute Genomics Platform"/>
            <consortium name="The Broad Institute Genome Sequencing Center for Infectious Disease"/>
            <person name="Wu L."/>
            <person name="Ma J."/>
        </authorList>
    </citation>
    <scope>NUCLEOTIDE SEQUENCE [LARGE SCALE GENOMIC DNA]</scope>
    <source>
        <strain evidence="1 2">JCM 14331</strain>
    </source>
</reference>
<name>A0ABN1DN84_9GAMM</name>
<organism evidence="1 2">
    <name type="scientific">Rheinheimera aquimaris</name>
    <dbReference type="NCBI Taxonomy" id="412437"/>
    <lineage>
        <taxon>Bacteria</taxon>
        <taxon>Pseudomonadati</taxon>
        <taxon>Pseudomonadota</taxon>
        <taxon>Gammaproteobacteria</taxon>
        <taxon>Chromatiales</taxon>
        <taxon>Chromatiaceae</taxon>
        <taxon>Rheinheimera</taxon>
    </lineage>
</organism>
<dbReference type="Proteomes" id="UP001501169">
    <property type="component" value="Unassembled WGS sequence"/>
</dbReference>